<evidence type="ECO:0000313" key="4">
    <source>
        <dbReference type="Proteomes" id="UP001476247"/>
    </source>
</evidence>
<reference evidence="3 4" key="1">
    <citation type="submission" date="2024-04" db="EMBL/GenBank/DDBJ databases">
        <title>genome sequences of Mucor flavus KT1a and Helicostylum pulchrum KT1b strains isolation_sourced from the surface of a dry-aged beef.</title>
        <authorList>
            <person name="Toyotome T."/>
            <person name="Hosono M."/>
            <person name="Torimaru M."/>
            <person name="Fukuda K."/>
            <person name="Mikami N."/>
        </authorList>
    </citation>
    <scope>NUCLEOTIDE SEQUENCE [LARGE SCALE GENOMIC DNA]</scope>
    <source>
        <strain evidence="3 4">KT1b</strain>
    </source>
</reference>
<dbReference type="SUPFAM" id="SSF52540">
    <property type="entry name" value="P-loop containing nucleoside triphosphate hydrolases"/>
    <property type="match status" value="1"/>
</dbReference>
<dbReference type="EMBL" id="BAABUJ010000020">
    <property type="protein sequence ID" value="GAA5801838.1"/>
    <property type="molecule type" value="Genomic_DNA"/>
</dbReference>
<accession>A0ABP9Y4D1</accession>
<dbReference type="InterPro" id="IPR024156">
    <property type="entry name" value="Small_GTPase_ARF"/>
</dbReference>
<dbReference type="Pfam" id="PF00025">
    <property type="entry name" value="Arf"/>
    <property type="match status" value="1"/>
</dbReference>
<comment type="caution">
    <text evidence="3">The sequence shown here is derived from an EMBL/GenBank/DDBJ whole genome shotgun (WGS) entry which is preliminary data.</text>
</comment>
<sequence>MKRMSMMSTIENQNTVPILILGPRGSGKTTFLYKTYFKYATDNPDTYFDVISTPTYNVEIIPYKSHLYQLWDFAGNNINNNHDYKLYVLKESSLEISSCLQYIKDNIRVIIYMVDSVEYSKASVSAKSRENMVWLLSSFDKVLENTIIITVCNKQSEGAMDIQDVGNSWVKDKALMELLKGHDWRVFGSESRTGKGIDSILEYITLKLEHRNNLLVTPWDSLPNPNHQSDLEFKQWFYQEKQFLFFDHYCLIRIIYLTIMNEKPPSTLYDILSSELLTADSTPNNNTIHYSETQTLFWIQMVSFSLLKYPLLEGEDNNFNDFLLRCKLQQDGWKEYYTLKLFYSSKAAKQFLPPDKKSLPNAFKSSSLALKGRHLEIDYQVL</sequence>
<keyword evidence="1" id="KW-0547">Nucleotide-binding</keyword>
<dbReference type="PROSITE" id="PS51417">
    <property type="entry name" value="ARF"/>
    <property type="match status" value="1"/>
</dbReference>
<proteinExistence type="predicted"/>
<dbReference type="SMART" id="SM00177">
    <property type="entry name" value="ARF"/>
    <property type="match status" value="1"/>
</dbReference>
<dbReference type="Gene3D" id="3.40.50.300">
    <property type="entry name" value="P-loop containing nucleotide triphosphate hydrolases"/>
    <property type="match status" value="1"/>
</dbReference>
<keyword evidence="2" id="KW-0342">GTP-binding</keyword>
<keyword evidence="4" id="KW-1185">Reference proteome</keyword>
<evidence type="ECO:0000256" key="2">
    <source>
        <dbReference type="ARBA" id="ARBA00023134"/>
    </source>
</evidence>
<gene>
    <name evidence="3" type="ORF">HPULCUR_007293</name>
</gene>
<evidence type="ECO:0000256" key="1">
    <source>
        <dbReference type="ARBA" id="ARBA00022741"/>
    </source>
</evidence>
<name>A0ABP9Y4D1_9FUNG</name>
<dbReference type="InterPro" id="IPR027417">
    <property type="entry name" value="P-loop_NTPase"/>
</dbReference>
<protein>
    <submittedName>
        <fullName evidence="3">Uncharacterized protein</fullName>
    </submittedName>
</protein>
<dbReference type="Proteomes" id="UP001476247">
    <property type="component" value="Unassembled WGS sequence"/>
</dbReference>
<evidence type="ECO:0000313" key="3">
    <source>
        <dbReference type="EMBL" id="GAA5801838.1"/>
    </source>
</evidence>
<organism evidence="3 4">
    <name type="scientific">Helicostylum pulchrum</name>
    <dbReference type="NCBI Taxonomy" id="562976"/>
    <lineage>
        <taxon>Eukaryota</taxon>
        <taxon>Fungi</taxon>
        <taxon>Fungi incertae sedis</taxon>
        <taxon>Mucoromycota</taxon>
        <taxon>Mucoromycotina</taxon>
        <taxon>Mucoromycetes</taxon>
        <taxon>Mucorales</taxon>
        <taxon>Mucorineae</taxon>
        <taxon>Mucoraceae</taxon>
        <taxon>Helicostylum</taxon>
    </lineage>
</organism>
<dbReference type="InterPro" id="IPR006689">
    <property type="entry name" value="Small_GTPase_ARF/SAR"/>
</dbReference>
<dbReference type="PANTHER" id="PTHR11711">
    <property type="entry name" value="ADP RIBOSYLATION FACTOR-RELATED"/>
    <property type="match status" value="1"/>
</dbReference>